<comment type="caution">
    <text evidence="1">The sequence shown here is derived from an EMBL/GenBank/DDBJ whole genome shotgun (WGS) entry which is preliminary data.</text>
</comment>
<reference evidence="1 2" key="1">
    <citation type="submission" date="2019-10" db="EMBL/GenBank/DDBJ databases">
        <title>Genome sequence of Phaeocystidibacter marisrubri JCM30614 (type strain).</title>
        <authorList>
            <person name="Bowman J.P."/>
        </authorList>
    </citation>
    <scope>NUCLEOTIDE SEQUENCE [LARGE SCALE GENOMIC DNA]</scope>
    <source>
        <strain evidence="1 2">JCM 30614</strain>
    </source>
</reference>
<gene>
    <name evidence="1" type="ORF">F8C82_01960</name>
</gene>
<evidence type="ECO:0000313" key="1">
    <source>
        <dbReference type="EMBL" id="KAB2817187.1"/>
    </source>
</evidence>
<sequence>MPVPFAFVCIRLFASIDSSIWEIECMLEEYIQFIWYTGHFIQKRLQSTTGEDVMVIDQGKWNDASGPDFSNAVVRINGTTWVGNVEMHLRSSDWSKHGHQTDSAYSNVILHVVCEDDEPLYRSASEPYRVPTVILNSEVLSLFQFEYERWVSVKGRIPCEDVLPETPKQTVEEWLETLAKRRYRRKEELGQEILESKFGDIMLAEIVVSADAFGKPLNSEPMRQLANQVPWYKVFRKEWTWTEFSKWLLSMSGLEPFDEFHWFNLWGVQPLDGSWWKYGKMRPTSFPRVRVVQWARWIYVRFYLKKVHLVDIVNRPEEVWDEEYGGVVPGVQIRNTWLINMYPLAKVIGQLGGWEEDTFSWNELKPDQNKIVDQFVAKGIVVVTANDSQAIIELSEAYCRYKKCVNCAIGRYHLKKIKYD</sequence>
<name>A0A6L3ZH71_9FLAO</name>
<keyword evidence="2" id="KW-1185">Reference proteome</keyword>
<dbReference type="Pfam" id="PF11013">
    <property type="entry name" value="DUF2851"/>
    <property type="match status" value="1"/>
</dbReference>
<dbReference type="EMBL" id="WBVQ01000001">
    <property type="protein sequence ID" value="KAB2817187.1"/>
    <property type="molecule type" value="Genomic_DNA"/>
</dbReference>
<dbReference type="InterPro" id="IPR021272">
    <property type="entry name" value="DUF2851"/>
</dbReference>
<dbReference type="OrthoDB" id="1005072at2"/>
<dbReference type="AlphaFoldDB" id="A0A6L3ZH71"/>
<dbReference type="Proteomes" id="UP000484164">
    <property type="component" value="Unassembled WGS sequence"/>
</dbReference>
<protein>
    <submittedName>
        <fullName evidence="1">DUF2851 family protein</fullName>
    </submittedName>
</protein>
<organism evidence="1 2">
    <name type="scientific">Phaeocystidibacter marisrubri</name>
    <dbReference type="NCBI Taxonomy" id="1577780"/>
    <lineage>
        <taxon>Bacteria</taxon>
        <taxon>Pseudomonadati</taxon>
        <taxon>Bacteroidota</taxon>
        <taxon>Flavobacteriia</taxon>
        <taxon>Flavobacteriales</taxon>
        <taxon>Phaeocystidibacteraceae</taxon>
        <taxon>Phaeocystidibacter</taxon>
    </lineage>
</organism>
<evidence type="ECO:0000313" key="2">
    <source>
        <dbReference type="Proteomes" id="UP000484164"/>
    </source>
</evidence>
<accession>A0A6L3ZH71</accession>
<proteinExistence type="predicted"/>